<evidence type="ECO:0000313" key="2">
    <source>
        <dbReference type="EMBL" id="ESR33498.1"/>
    </source>
</evidence>
<name>V4RHN3_CITCL</name>
<keyword evidence="3" id="KW-1185">Reference proteome</keyword>
<sequence length="152" mass="17481">MVESDPNPSLKLSLVALNGLNYVPWSRVVTLSLGGIRKFGYTNGNSVIKTFSENLGYLKKLWDELNMYRPFTVNPIVLQQRVEEDKNIFLLSSLKPEYENLRSNILMALKLPSFFIVCQTIQREETRKKIMNADVKVTYEKPESHALVAEKK</sequence>
<dbReference type="InParanoid" id="V4RHN3"/>
<dbReference type="Gramene" id="ESR33498">
    <property type="protein sequence ID" value="ESR33498"/>
    <property type="gene ID" value="CICLE_v10006653mg"/>
</dbReference>
<proteinExistence type="predicted"/>
<evidence type="ECO:0000259" key="1">
    <source>
        <dbReference type="Pfam" id="PF14244"/>
    </source>
</evidence>
<reference evidence="2 3" key="1">
    <citation type="submission" date="2013-10" db="EMBL/GenBank/DDBJ databases">
        <authorList>
            <consortium name="International Citrus Genome Consortium"/>
            <person name="Jenkins J."/>
            <person name="Schmutz J."/>
            <person name="Prochnik S."/>
            <person name="Rokhsar D."/>
            <person name="Gmitter F."/>
            <person name="Ollitrault P."/>
            <person name="Machado M."/>
            <person name="Talon M."/>
            <person name="Wincker P."/>
            <person name="Jaillon O."/>
            <person name="Morgante M."/>
        </authorList>
    </citation>
    <scope>NUCLEOTIDE SEQUENCE</scope>
    <source>
        <strain evidence="3">cv. Clemenules</strain>
    </source>
</reference>
<gene>
    <name evidence="2" type="ORF">CICLE_v10006653mg</name>
</gene>
<dbReference type="AlphaFoldDB" id="V4RHN3"/>
<dbReference type="Proteomes" id="UP000030687">
    <property type="component" value="Unassembled WGS sequence"/>
</dbReference>
<protein>
    <recommendedName>
        <fullName evidence="1">Retrotransposon Copia-like N-terminal domain-containing protein</fullName>
    </recommendedName>
</protein>
<dbReference type="OMA" id="KRMWNEL"/>
<organism evidence="2 3">
    <name type="scientific">Citrus clementina</name>
    <name type="common">Clementine</name>
    <name type="synonym">Citrus deliciosa x Citrus sinensis</name>
    <dbReference type="NCBI Taxonomy" id="85681"/>
    <lineage>
        <taxon>Eukaryota</taxon>
        <taxon>Viridiplantae</taxon>
        <taxon>Streptophyta</taxon>
        <taxon>Embryophyta</taxon>
        <taxon>Tracheophyta</taxon>
        <taxon>Spermatophyta</taxon>
        <taxon>Magnoliopsida</taxon>
        <taxon>eudicotyledons</taxon>
        <taxon>Gunneridae</taxon>
        <taxon>Pentapetalae</taxon>
        <taxon>rosids</taxon>
        <taxon>malvids</taxon>
        <taxon>Sapindales</taxon>
        <taxon>Rutaceae</taxon>
        <taxon>Aurantioideae</taxon>
        <taxon>Citrus</taxon>
    </lineage>
</organism>
<dbReference type="InterPro" id="IPR029472">
    <property type="entry name" value="Copia-like_N"/>
</dbReference>
<feature type="domain" description="Retrotransposon Copia-like N-terminal" evidence="1">
    <location>
        <begin position="5"/>
        <end position="45"/>
    </location>
</feature>
<dbReference type="KEGG" id="cic:CICLE_v10006653mg"/>
<evidence type="ECO:0000313" key="3">
    <source>
        <dbReference type="Proteomes" id="UP000030687"/>
    </source>
</evidence>
<accession>V4RHN3</accession>
<dbReference type="eggNOG" id="KOG0017">
    <property type="taxonomic scope" value="Eukaryota"/>
</dbReference>
<dbReference type="EMBL" id="KI537036">
    <property type="protein sequence ID" value="ESR33498.1"/>
    <property type="molecule type" value="Genomic_DNA"/>
</dbReference>
<dbReference type="Pfam" id="PF14244">
    <property type="entry name" value="Retrotran_gag_3"/>
    <property type="match status" value="1"/>
</dbReference>